<dbReference type="GO" id="GO:0005524">
    <property type="term" value="F:ATP binding"/>
    <property type="evidence" value="ECO:0007669"/>
    <property type="project" value="UniProtKB-KW"/>
</dbReference>
<evidence type="ECO:0000256" key="3">
    <source>
        <dbReference type="ARBA" id="ARBA00048954"/>
    </source>
</evidence>
<keyword evidence="6" id="KW-0067">ATP-binding</keyword>
<evidence type="ECO:0000259" key="5">
    <source>
        <dbReference type="Pfam" id="PF01935"/>
    </source>
</evidence>
<dbReference type="InterPro" id="IPR027417">
    <property type="entry name" value="P-loop_NTPase"/>
</dbReference>
<comment type="catalytic activity">
    <reaction evidence="2">
        <text>Couples ATP hydrolysis with the unwinding of duplex DNA by translocating in the 3'-5' direction.</text>
        <dbReference type="EC" id="5.6.2.4"/>
    </reaction>
</comment>
<reference evidence="6" key="1">
    <citation type="submission" date="2020-05" db="EMBL/GenBank/DDBJ databases">
        <title>The first insight into the ecology of ammonia-tolerant syntrophic propionate oxidizing bacteria.</title>
        <authorList>
            <person name="Singh A."/>
            <person name="Schnurer A."/>
            <person name="Westerholm M."/>
        </authorList>
    </citation>
    <scope>NUCLEOTIDE SEQUENCE</scope>
    <source>
        <strain evidence="6">MAG54</strain>
    </source>
</reference>
<gene>
    <name evidence="6" type="ORF">HQQ74_00605</name>
</gene>
<accession>A0A8T7H3M2</accession>
<evidence type="ECO:0000256" key="4">
    <source>
        <dbReference type="ARBA" id="ARBA00048988"/>
    </source>
</evidence>
<dbReference type="EMBL" id="JABMJE010000004">
    <property type="protein sequence ID" value="NQS77210.1"/>
    <property type="molecule type" value="Genomic_DNA"/>
</dbReference>
<dbReference type="SUPFAM" id="SSF52540">
    <property type="entry name" value="P-loop containing nucleoside triphosphate hydrolases"/>
    <property type="match status" value="1"/>
</dbReference>
<dbReference type="InterPro" id="IPR008571">
    <property type="entry name" value="HerA-like"/>
</dbReference>
<comment type="caution">
    <text evidence="6">The sequence shown here is derived from an EMBL/GenBank/DDBJ whole genome shotgun (WGS) entry which is preliminary data.</text>
</comment>
<organism evidence="6 7">
    <name type="scientific">Methanoculleus bourgensis</name>
    <dbReference type="NCBI Taxonomy" id="83986"/>
    <lineage>
        <taxon>Archaea</taxon>
        <taxon>Methanobacteriati</taxon>
        <taxon>Methanobacteriota</taxon>
        <taxon>Stenosarchaea group</taxon>
        <taxon>Methanomicrobia</taxon>
        <taxon>Methanomicrobiales</taxon>
        <taxon>Methanomicrobiaceae</taxon>
        <taxon>Methanoculleus</taxon>
    </lineage>
</organism>
<evidence type="ECO:0000256" key="2">
    <source>
        <dbReference type="ARBA" id="ARBA00034617"/>
    </source>
</evidence>
<dbReference type="PANTHER" id="PTHR42957:SF1">
    <property type="entry name" value="HELICASE MJ1565-RELATED"/>
    <property type="match status" value="1"/>
</dbReference>
<keyword evidence="6" id="KW-0547">Nucleotide-binding</keyword>
<dbReference type="PANTHER" id="PTHR42957">
    <property type="entry name" value="HELICASE MJ1565-RELATED"/>
    <property type="match status" value="1"/>
</dbReference>
<comment type="catalytic activity">
    <reaction evidence="4">
        <text>ATP + H2O = ADP + phosphate + H(+)</text>
        <dbReference type="Rhea" id="RHEA:13065"/>
        <dbReference type="ChEBI" id="CHEBI:15377"/>
        <dbReference type="ChEBI" id="CHEBI:15378"/>
        <dbReference type="ChEBI" id="CHEBI:30616"/>
        <dbReference type="ChEBI" id="CHEBI:43474"/>
        <dbReference type="ChEBI" id="CHEBI:456216"/>
        <dbReference type="EC" id="5.6.2.4"/>
    </reaction>
</comment>
<dbReference type="GO" id="GO:0043139">
    <property type="term" value="F:5'-3' DNA helicase activity"/>
    <property type="evidence" value="ECO:0007669"/>
    <property type="project" value="UniProtKB-EC"/>
</dbReference>
<dbReference type="Gene3D" id="3.40.50.300">
    <property type="entry name" value="P-loop containing nucleotide triphosphate hydrolases"/>
    <property type="match status" value="2"/>
</dbReference>
<dbReference type="GO" id="GO:0043138">
    <property type="term" value="F:3'-5' DNA helicase activity"/>
    <property type="evidence" value="ECO:0007669"/>
    <property type="project" value="UniProtKB-EC"/>
</dbReference>
<sequence>MMSLIDIDGGDASKYRLIGDRVLSYRFAVPHDAELYLGDVLKITDSVKGLTFFAKVSDLLHGCNFSDPKWDTRPHTEHFYGIGEDVFILVEAIPLGFVGEDGVFRKPRTIPAKFSRVEQPQADDFAFLRQVMGEIEVGVMKTGQGVLKDVRVALHAAVMRQHMGVFATTGMGKSNFMKVFCASCMQARKFGLLIVDPHGEYVAGGRSSSGTATQGLLHYQAGRDGLAVFTTRSDSFRKKYLLDQLYLDYDDFRAPDLLLLYEHSQPQREVVEMLESTPGSAVIDFFQNTDFATFDADTYTGRHPAIARDLKNFSPSTLSVMQRRIKGMLNRNKGFLRSSGSSIPDIIKAIHENKVVLIDIPGMSEQSELFVLSIITRMIMRNHQGEDARDAEEQKQVLITIEEAQRVLGSGLGSTRTFREAAMEGRKFGVGLCVVTQQPKNIDARVLAQLNTFVVMGLSDRGDRDIIASSAKQDLSRLDTEIQTLEPGEAVISTLGIPFPVSTRIHLFEEYIQDLNGRPGSRPIEEGLDTSF</sequence>
<dbReference type="InterPro" id="IPR002789">
    <property type="entry name" value="HerA_central"/>
</dbReference>
<protein>
    <submittedName>
        <fullName evidence="6">ATP-binding protein</fullName>
    </submittedName>
</protein>
<dbReference type="Proteomes" id="UP000737555">
    <property type="component" value="Unassembled WGS sequence"/>
</dbReference>
<evidence type="ECO:0000313" key="6">
    <source>
        <dbReference type="EMBL" id="NQS77210.1"/>
    </source>
</evidence>
<evidence type="ECO:0000256" key="1">
    <source>
        <dbReference type="ARBA" id="ARBA00007816"/>
    </source>
</evidence>
<dbReference type="RefSeq" id="WP_074175221.1">
    <property type="nucleotide sequence ID" value="NZ_DAIMMY010000070.1"/>
</dbReference>
<comment type="similarity">
    <text evidence="1">Belongs to the HerA family.</text>
</comment>
<name>A0A8T7H3M2_9EURY</name>
<feature type="domain" description="Helicase HerA central" evidence="5">
    <location>
        <begin position="145"/>
        <end position="379"/>
    </location>
</feature>
<evidence type="ECO:0000313" key="7">
    <source>
        <dbReference type="Proteomes" id="UP000737555"/>
    </source>
</evidence>
<dbReference type="Pfam" id="PF01935">
    <property type="entry name" value="DUF87"/>
    <property type="match status" value="1"/>
</dbReference>
<comment type="catalytic activity">
    <reaction evidence="3">
        <text>ATP + H2O = ADP + phosphate + H(+)</text>
        <dbReference type="Rhea" id="RHEA:13065"/>
        <dbReference type="ChEBI" id="CHEBI:15377"/>
        <dbReference type="ChEBI" id="CHEBI:15378"/>
        <dbReference type="ChEBI" id="CHEBI:30616"/>
        <dbReference type="ChEBI" id="CHEBI:43474"/>
        <dbReference type="ChEBI" id="CHEBI:456216"/>
        <dbReference type="EC" id="5.6.2.3"/>
    </reaction>
</comment>
<dbReference type="AlphaFoldDB" id="A0A8T7H3M2"/>
<proteinExistence type="inferred from homology"/>